<accession>A0ABD5YFK7</accession>
<evidence type="ECO:0000313" key="1">
    <source>
        <dbReference type="EMBL" id="MFC7188103.1"/>
    </source>
</evidence>
<protein>
    <submittedName>
        <fullName evidence="1">Uncharacterized protein</fullName>
    </submittedName>
</protein>
<dbReference type="EMBL" id="JBHSZZ010000071">
    <property type="protein sequence ID" value="MFC7188103.1"/>
    <property type="molecule type" value="Genomic_DNA"/>
</dbReference>
<keyword evidence="2" id="KW-1185">Reference proteome</keyword>
<reference evidence="1 2" key="1">
    <citation type="journal article" date="2019" name="Int. J. Syst. Evol. Microbiol.">
        <title>The Global Catalogue of Microorganisms (GCM) 10K type strain sequencing project: providing services to taxonomists for standard genome sequencing and annotation.</title>
        <authorList>
            <consortium name="The Broad Institute Genomics Platform"/>
            <consortium name="The Broad Institute Genome Sequencing Center for Infectious Disease"/>
            <person name="Wu L."/>
            <person name="Ma J."/>
        </authorList>
    </citation>
    <scope>NUCLEOTIDE SEQUENCE [LARGE SCALE GENOMIC DNA]</scope>
    <source>
        <strain evidence="1 2">Q85</strain>
    </source>
</reference>
<evidence type="ECO:0000313" key="2">
    <source>
        <dbReference type="Proteomes" id="UP001596390"/>
    </source>
</evidence>
<proteinExistence type="predicted"/>
<dbReference type="AlphaFoldDB" id="A0ABD5YFK7"/>
<gene>
    <name evidence="1" type="ORF">ACFQMK_14710</name>
</gene>
<dbReference type="RefSeq" id="WP_267665553.1">
    <property type="nucleotide sequence ID" value="NZ_JAODIX010000071.1"/>
</dbReference>
<organism evidence="1 2">
    <name type="scientific">Halorubrum yunnanense</name>
    <dbReference type="NCBI Taxonomy" id="1526162"/>
    <lineage>
        <taxon>Archaea</taxon>
        <taxon>Methanobacteriati</taxon>
        <taxon>Methanobacteriota</taxon>
        <taxon>Stenosarchaea group</taxon>
        <taxon>Halobacteria</taxon>
        <taxon>Halobacteriales</taxon>
        <taxon>Haloferacaceae</taxon>
        <taxon>Halorubrum</taxon>
    </lineage>
</organism>
<name>A0ABD5YFK7_9EURY</name>
<sequence length="185" mass="21234">MSSNTNIYDSTDTEETIQPYCGHTVPRSETFRIGEFRFCRTCFLNHSQPWFDLDDYPTVLQTEKRTAHDARGTSTVTSHVRLLGITTDRTAVYHDEINNQFWTVVPAHSEYHDTDDAVRTPLRDVHTDCTLGAPASHGDDPFHTMPNGDHLALLEVAEAPYSISEWLVAHRDEFRQLHGYFKPRQ</sequence>
<dbReference type="Proteomes" id="UP001596390">
    <property type="component" value="Unassembled WGS sequence"/>
</dbReference>
<comment type="caution">
    <text evidence="1">The sequence shown here is derived from an EMBL/GenBank/DDBJ whole genome shotgun (WGS) entry which is preliminary data.</text>
</comment>